<dbReference type="AlphaFoldDB" id="A0A8X6I410"/>
<protein>
    <submittedName>
        <fullName evidence="2">Uncharacterized protein</fullName>
    </submittedName>
</protein>
<evidence type="ECO:0000256" key="1">
    <source>
        <dbReference type="SAM" id="Phobius"/>
    </source>
</evidence>
<organism evidence="2 3">
    <name type="scientific">Trichonephila inaurata madagascariensis</name>
    <dbReference type="NCBI Taxonomy" id="2747483"/>
    <lineage>
        <taxon>Eukaryota</taxon>
        <taxon>Metazoa</taxon>
        <taxon>Ecdysozoa</taxon>
        <taxon>Arthropoda</taxon>
        <taxon>Chelicerata</taxon>
        <taxon>Arachnida</taxon>
        <taxon>Araneae</taxon>
        <taxon>Araneomorphae</taxon>
        <taxon>Entelegynae</taxon>
        <taxon>Araneoidea</taxon>
        <taxon>Nephilidae</taxon>
        <taxon>Trichonephila</taxon>
        <taxon>Trichonephila inaurata</taxon>
    </lineage>
</organism>
<reference evidence="2" key="1">
    <citation type="submission" date="2020-08" db="EMBL/GenBank/DDBJ databases">
        <title>Multicomponent nature underlies the extraordinary mechanical properties of spider dragline silk.</title>
        <authorList>
            <person name="Kono N."/>
            <person name="Nakamura H."/>
            <person name="Mori M."/>
            <person name="Yoshida Y."/>
            <person name="Ohtoshi R."/>
            <person name="Malay A.D."/>
            <person name="Moran D.A.P."/>
            <person name="Tomita M."/>
            <person name="Numata K."/>
            <person name="Arakawa K."/>
        </authorList>
    </citation>
    <scope>NUCLEOTIDE SEQUENCE</scope>
</reference>
<proteinExistence type="predicted"/>
<comment type="caution">
    <text evidence="2">The sequence shown here is derived from an EMBL/GenBank/DDBJ whole genome shotgun (WGS) entry which is preliminary data.</text>
</comment>
<sequence length="147" mass="16318">MGAVARIGPKRICDLSSGYVYSSSVLEQLSPSPPYSNAVVAILPLPGFWEITFCYSVILVGKKVFSFLSMVGFKEKEPIWGILALVVPEESRVFVNTAVRWEMNCCVPIVLLVASAHSAGVLFPKWKEMEEARFSGPLFSLLDVWWS</sequence>
<keyword evidence="1" id="KW-0812">Transmembrane</keyword>
<name>A0A8X6I410_9ARAC</name>
<evidence type="ECO:0000313" key="3">
    <source>
        <dbReference type="Proteomes" id="UP000886998"/>
    </source>
</evidence>
<keyword evidence="1" id="KW-1133">Transmembrane helix</keyword>
<dbReference type="EMBL" id="BMAV01024038">
    <property type="protein sequence ID" value="GFS29630.1"/>
    <property type="molecule type" value="Genomic_DNA"/>
</dbReference>
<gene>
    <name evidence="2" type="ORF">TNIN_81451</name>
</gene>
<dbReference type="Proteomes" id="UP000886998">
    <property type="component" value="Unassembled WGS sequence"/>
</dbReference>
<keyword evidence="1" id="KW-0472">Membrane</keyword>
<accession>A0A8X6I410</accession>
<feature type="transmembrane region" description="Helical" evidence="1">
    <location>
        <begin position="38"/>
        <end position="60"/>
    </location>
</feature>
<keyword evidence="3" id="KW-1185">Reference proteome</keyword>
<evidence type="ECO:0000313" key="2">
    <source>
        <dbReference type="EMBL" id="GFS29630.1"/>
    </source>
</evidence>